<keyword evidence="3" id="KW-0547">Nucleotide-binding</keyword>
<dbReference type="InterPro" id="IPR052156">
    <property type="entry name" value="BCAA_Transport_ATP-bd_LivF"/>
</dbReference>
<dbReference type="Proteomes" id="UP000663792">
    <property type="component" value="Unassembled WGS sequence"/>
</dbReference>
<dbReference type="EMBL" id="JAERWK010000001">
    <property type="protein sequence ID" value="MBM9465704.1"/>
    <property type="molecule type" value="Genomic_DNA"/>
</dbReference>
<evidence type="ECO:0000256" key="5">
    <source>
        <dbReference type="ARBA" id="ARBA00022970"/>
    </source>
</evidence>
<feature type="domain" description="ABC transporter" evidence="6">
    <location>
        <begin position="9"/>
        <end position="241"/>
    </location>
</feature>
<sequence>MTPPRDAALDLTSVATGYLSDVAVLEDIDLHVEPGQAVGVIGRNGAGKSCLALTIAGQLRPQAGRVTFGGADIAPLSSRARAGLGIALVPEGRQVFGQLTVRENLVVAAYGVGQRLTPAAFDAVTEHFPVLRTKEADLAASLSGGEQQMLAIARALVQSPRIIVCDEPSLGLAPVAIDVLARVLGSIRDSGVGLLLMEQNRGLLEDVCSSVKLLDGGGIKLTVEPRDLSRPEVMAAYLGHAGSAHAL</sequence>
<evidence type="ECO:0000256" key="4">
    <source>
        <dbReference type="ARBA" id="ARBA00022840"/>
    </source>
</evidence>
<dbReference type="PANTHER" id="PTHR43820:SF4">
    <property type="entry name" value="HIGH-AFFINITY BRANCHED-CHAIN AMINO ACID TRANSPORT ATP-BINDING PROTEIN LIVF"/>
    <property type="match status" value="1"/>
</dbReference>
<evidence type="ECO:0000313" key="7">
    <source>
        <dbReference type="EMBL" id="MBM9465704.1"/>
    </source>
</evidence>
<dbReference type="InterPro" id="IPR017871">
    <property type="entry name" value="ABC_transporter-like_CS"/>
</dbReference>
<protein>
    <submittedName>
        <fullName evidence="7">ATP-binding cassette domain-containing protein</fullName>
    </submittedName>
</protein>
<comment type="caution">
    <text evidence="7">The sequence shown here is derived from an EMBL/GenBank/DDBJ whole genome shotgun (WGS) entry which is preliminary data.</text>
</comment>
<comment type="similarity">
    <text evidence="1">Belongs to the ABC transporter superfamily.</text>
</comment>
<dbReference type="GO" id="GO:0016887">
    <property type="term" value="F:ATP hydrolysis activity"/>
    <property type="evidence" value="ECO:0007669"/>
    <property type="project" value="InterPro"/>
</dbReference>
<dbReference type="PANTHER" id="PTHR43820">
    <property type="entry name" value="HIGH-AFFINITY BRANCHED-CHAIN AMINO ACID TRANSPORT ATP-BINDING PROTEIN LIVF"/>
    <property type="match status" value="1"/>
</dbReference>
<dbReference type="PROSITE" id="PS00211">
    <property type="entry name" value="ABC_TRANSPORTER_1"/>
    <property type="match status" value="1"/>
</dbReference>
<dbReference type="GO" id="GO:0005524">
    <property type="term" value="F:ATP binding"/>
    <property type="evidence" value="ECO:0007669"/>
    <property type="project" value="UniProtKB-KW"/>
</dbReference>
<dbReference type="InterPro" id="IPR003439">
    <property type="entry name" value="ABC_transporter-like_ATP-bd"/>
</dbReference>
<dbReference type="GO" id="GO:0015658">
    <property type="term" value="F:branched-chain amino acid transmembrane transporter activity"/>
    <property type="evidence" value="ECO:0007669"/>
    <property type="project" value="TreeGrafter"/>
</dbReference>
<dbReference type="SUPFAM" id="SSF52540">
    <property type="entry name" value="P-loop containing nucleoside triphosphate hydrolases"/>
    <property type="match status" value="1"/>
</dbReference>
<evidence type="ECO:0000259" key="6">
    <source>
        <dbReference type="PROSITE" id="PS50893"/>
    </source>
</evidence>
<name>A0A938YCJ7_9ACTN</name>
<dbReference type="AlphaFoldDB" id="A0A938YCJ7"/>
<dbReference type="RefSeq" id="WP_205258661.1">
    <property type="nucleotide sequence ID" value="NZ_JAERWK010000001.1"/>
</dbReference>
<proteinExistence type="inferred from homology"/>
<dbReference type="Pfam" id="PF00005">
    <property type="entry name" value="ABC_tran"/>
    <property type="match status" value="1"/>
</dbReference>
<keyword evidence="2" id="KW-0813">Transport</keyword>
<dbReference type="Gene3D" id="3.40.50.300">
    <property type="entry name" value="P-loop containing nucleotide triphosphate hydrolases"/>
    <property type="match status" value="1"/>
</dbReference>
<keyword evidence="5" id="KW-0029">Amino-acid transport</keyword>
<accession>A0A938YCJ7</accession>
<dbReference type="SMART" id="SM00382">
    <property type="entry name" value="AAA"/>
    <property type="match status" value="1"/>
</dbReference>
<evidence type="ECO:0000256" key="1">
    <source>
        <dbReference type="ARBA" id="ARBA00005417"/>
    </source>
</evidence>
<dbReference type="InterPro" id="IPR027417">
    <property type="entry name" value="P-loop_NTPase"/>
</dbReference>
<evidence type="ECO:0000256" key="3">
    <source>
        <dbReference type="ARBA" id="ARBA00022741"/>
    </source>
</evidence>
<evidence type="ECO:0000256" key="2">
    <source>
        <dbReference type="ARBA" id="ARBA00022448"/>
    </source>
</evidence>
<reference evidence="7" key="1">
    <citation type="submission" date="2021-01" db="EMBL/GenBank/DDBJ databases">
        <title>YIM 132084 draft genome.</title>
        <authorList>
            <person name="An D."/>
        </authorList>
    </citation>
    <scope>NUCLEOTIDE SEQUENCE</scope>
    <source>
        <strain evidence="7">YIM 132084</strain>
    </source>
</reference>
<organism evidence="7 8">
    <name type="scientific">Nakamurella leprariae</name>
    <dbReference type="NCBI Taxonomy" id="2803911"/>
    <lineage>
        <taxon>Bacteria</taxon>
        <taxon>Bacillati</taxon>
        <taxon>Actinomycetota</taxon>
        <taxon>Actinomycetes</taxon>
        <taxon>Nakamurellales</taxon>
        <taxon>Nakamurellaceae</taxon>
        <taxon>Nakamurella</taxon>
    </lineage>
</organism>
<dbReference type="InterPro" id="IPR003593">
    <property type="entry name" value="AAA+_ATPase"/>
</dbReference>
<dbReference type="GO" id="GO:0015807">
    <property type="term" value="P:L-amino acid transport"/>
    <property type="evidence" value="ECO:0007669"/>
    <property type="project" value="TreeGrafter"/>
</dbReference>
<dbReference type="PROSITE" id="PS50893">
    <property type="entry name" value="ABC_TRANSPORTER_2"/>
    <property type="match status" value="1"/>
</dbReference>
<keyword evidence="8" id="KW-1185">Reference proteome</keyword>
<gene>
    <name evidence="7" type="ORF">JL106_00240</name>
</gene>
<keyword evidence="4 7" id="KW-0067">ATP-binding</keyword>
<evidence type="ECO:0000313" key="8">
    <source>
        <dbReference type="Proteomes" id="UP000663792"/>
    </source>
</evidence>